<dbReference type="PRINTS" id="PR00173">
    <property type="entry name" value="EDTRNSPORT"/>
</dbReference>
<dbReference type="InterPro" id="IPR001991">
    <property type="entry name" value="Na-dicarboxylate_symporter"/>
</dbReference>
<evidence type="ECO:0000313" key="8">
    <source>
        <dbReference type="EMBL" id="CUQ88347.1"/>
    </source>
</evidence>
<dbReference type="RefSeq" id="WP_015529179.1">
    <property type="nucleotide sequence ID" value="NZ_CABJEY010000006.1"/>
</dbReference>
<name>A0A174YEE2_9FIRM</name>
<evidence type="ECO:0000256" key="3">
    <source>
        <dbReference type="ARBA" id="ARBA00022475"/>
    </source>
</evidence>
<dbReference type="SUPFAM" id="SSF118215">
    <property type="entry name" value="Proton glutamate symport protein"/>
    <property type="match status" value="1"/>
</dbReference>
<keyword evidence="6" id="KW-1133">Transmembrane helix</keyword>
<dbReference type="Pfam" id="PF00375">
    <property type="entry name" value="SDF"/>
    <property type="match status" value="1"/>
</dbReference>
<dbReference type="EMBL" id="CZBX01000007">
    <property type="protein sequence ID" value="CUQ88347.1"/>
    <property type="molecule type" value="Genomic_DNA"/>
</dbReference>
<keyword evidence="4" id="KW-0812">Transmembrane</keyword>
<dbReference type="Proteomes" id="UP000078383">
    <property type="component" value="Unassembled WGS sequence"/>
</dbReference>
<dbReference type="PANTHER" id="PTHR42865">
    <property type="entry name" value="PROTON/GLUTAMATE-ASPARTATE SYMPORTER"/>
    <property type="match status" value="1"/>
</dbReference>
<keyword evidence="3" id="KW-1003">Cell membrane</keyword>
<organism evidence="8 9">
    <name type="scientific">[Ruminococcus] torques</name>
    <dbReference type="NCBI Taxonomy" id="33039"/>
    <lineage>
        <taxon>Bacteria</taxon>
        <taxon>Bacillati</taxon>
        <taxon>Bacillota</taxon>
        <taxon>Clostridia</taxon>
        <taxon>Lachnospirales</taxon>
        <taxon>Lachnospiraceae</taxon>
        <taxon>Mediterraneibacter</taxon>
    </lineage>
</organism>
<comment type="subcellular location">
    <subcellularLocation>
        <location evidence="1">Cell membrane</location>
        <topology evidence="1">Multi-pass membrane protein</topology>
    </subcellularLocation>
</comment>
<proteinExistence type="predicted"/>
<keyword evidence="5" id="KW-0769">Symport</keyword>
<dbReference type="GO" id="GO:0006835">
    <property type="term" value="P:dicarboxylic acid transport"/>
    <property type="evidence" value="ECO:0007669"/>
    <property type="project" value="TreeGrafter"/>
</dbReference>
<dbReference type="GO" id="GO:0015293">
    <property type="term" value="F:symporter activity"/>
    <property type="evidence" value="ECO:0007669"/>
    <property type="project" value="UniProtKB-KW"/>
</dbReference>
<evidence type="ECO:0000256" key="1">
    <source>
        <dbReference type="ARBA" id="ARBA00004651"/>
    </source>
</evidence>
<reference evidence="8 9" key="1">
    <citation type="submission" date="2015-09" db="EMBL/GenBank/DDBJ databases">
        <authorList>
            <consortium name="Pathogen Informatics"/>
        </authorList>
    </citation>
    <scope>NUCLEOTIDE SEQUENCE [LARGE SCALE GENOMIC DNA]</scope>
    <source>
        <strain evidence="8 9">2789STDY5834889</strain>
    </source>
</reference>
<keyword evidence="7" id="KW-0472">Membrane</keyword>
<gene>
    <name evidence="8" type="primary">gltP</name>
    <name evidence="8" type="ORF">ERS852502_01759</name>
</gene>
<dbReference type="AlphaFoldDB" id="A0A174YEE2"/>
<dbReference type="PANTHER" id="PTHR42865:SF7">
    <property type="entry name" value="PROTON_GLUTAMATE-ASPARTATE SYMPORTER"/>
    <property type="match status" value="1"/>
</dbReference>
<evidence type="ECO:0000313" key="9">
    <source>
        <dbReference type="Proteomes" id="UP000078383"/>
    </source>
</evidence>
<dbReference type="InterPro" id="IPR036458">
    <property type="entry name" value="Na:dicarbo_symporter_sf"/>
</dbReference>
<evidence type="ECO:0000256" key="7">
    <source>
        <dbReference type="ARBA" id="ARBA00023136"/>
    </source>
</evidence>
<keyword evidence="2" id="KW-0813">Transport</keyword>
<evidence type="ECO:0000256" key="6">
    <source>
        <dbReference type="ARBA" id="ARBA00022989"/>
    </source>
</evidence>
<evidence type="ECO:0000256" key="4">
    <source>
        <dbReference type="ARBA" id="ARBA00022692"/>
    </source>
</evidence>
<dbReference type="GO" id="GO:0005886">
    <property type="term" value="C:plasma membrane"/>
    <property type="evidence" value="ECO:0007669"/>
    <property type="project" value="UniProtKB-SubCell"/>
</dbReference>
<evidence type="ECO:0000256" key="2">
    <source>
        <dbReference type="ARBA" id="ARBA00022448"/>
    </source>
</evidence>
<dbReference type="FunFam" id="1.10.3860.10:FF:000001">
    <property type="entry name" value="C4-dicarboxylate transport protein"/>
    <property type="match status" value="1"/>
</dbReference>
<accession>A0A174YEE2</accession>
<sequence length="431" mass="45891">MKNKNVKDEKKEKKIGLTTKIFIALLLGAVFGIVLCYLIPDSKVKNDIIVEGILYVIGQGFIRLMKMLVVPLVFCSLVCGSMAIGDTKKLGTVGVRTLVFYLATTALAVTVALSVGNLINPGIGLDMSAIKTSASTVETMEATSLTDTILNIIPDNPINSLASGTMLQVIVFALIIGVILAKMGERAETVANFFSQFNDIMMEMTMMIMSLAPIGVFCLISRTFATIGFSAFVPLAKYMIAVLLALAIQCLGVYQILLKIFTGLNPIRFIKKFFPVMAFAFSTATSNATIPLSIETLSKKVGVSKKISSFTIPLGATINMDGTSIMQGVAVVFAAQAFGIHLSMADYITVIGTATLASVGTAGVPSVGLVTLTMVFNSVGLPVEAIGLIMGIDRILDMTRTAVNITGDAVCTTIVAHQNKALDKKVFYETE</sequence>
<evidence type="ECO:0000256" key="5">
    <source>
        <dbReference type="ARBA" id="ARBA00022847"/>
    </source>
</evidence>
<dbReference type="Gene3D" id="1.10.3860.10">
    <property type="entry name" value="Sodium:dicarboxylate symporter"/>
    <property type="match status" value="1"/>
</dbReference>
<protein>
    <submittedName>
        <fullName evidence="8">Glutamate-aspartate carrier protein</fullName>
    </submittedName>
</protein>
<dbReference type="GeneID" id="303258814"/>